<dbReference type="InterPro" id="IPR004638">
    <property type="entry name" value="EmrB-like"/>
</dbReference>
<feature type="transmembrane region" description="Helical" evidence="9">
    <location>
        <begin position="175"/>
        <end position="193"/>
    </location>
</feature>
<dbReference type="CDD" id="cd17321">
    <property type="entry name" value="MFS_MMR_MDR_like"/>
    <property type="match status" value="1"/>
</dbReference>
<dbReference type="AlphaFoldDB" id="A0A561TCC7"/>
<feature type="transmembrane region" description="Helical" evidence="9">
    <location>
        <begin position="410"/>
        <end position="427"/>
    </location>
</feature>
<keyword evidence="12" id="KW-1185">Reference proteome</keyword>
<proteinExistence type="predicted"/>
<evidence type="ECO:0000256" key="2">
    <source>
        <dbReference type="ARBA" id="ARBA00022448"/>
    </source>
</evidence>
<reference evidence="11 12" key="1">
    <citation type="submission" date="2019-06" db="EMBL/GenBank/DDBJ databases">
        <title>Sequencing the genomes of 1000 actinobacteria strains.</title>
        <authorList>
            <person name="Klenk H.-P."/>
        </authorList>
    </citation>
    <scope>NUCLEOTIDE SEQUENCE [LARGE SCALE GENOMIC DNA]</scope>
    <source>
        <strain evidence="11 12">DSM 41695</strain>
    </source>
</reference>
<feature type="transmembrane region" description="Helical" evidence="9">
    <location>
        <begin position="20"/>
        <end position="47"/>
    </location>
</feature>
<dbReference type="PRINTS" id="PR01036">
    <property type="entry name" value="TCRTETB"/>
</dbReference>
<dbReference type="NCBIfam" id="TIGR00711">
    <property type="entry name" value="efflux_EmrB"/>
    <property type="match status" value="1"/>
</dbReference>
<sequence>MSVDPAAESVTGRKNGSVAWVLVVTGLAGFMAMLDNLVVIMALPAIAEDLGGGMEALEWTVSAYTLTFAVLLMLGASLGDRYGRKRMFLVGMALFTASSAAAALAPGIDELIVARAVQGVGAAIIMPLTLTLLITAVPATYRGVVLGVWGAVNGLAIAAGPLIGGSIVEHADWSWIFWLNVPIGIALVPLAAWKLRESHGANSRLDVTGTVLASIALFGIVYAMIRGNADGWTDPLILAGLIGGGALLVAFVIWELRAREPMLPMRLFRNRTFSGVNAASLLMALGNFGAIFLLSQYLQLQGYSPLEAGVRMLPWTGAPIVVAPIAGMLSDRIGGRAIVVVGLLLQGVGLGWWAQVASTDVGYAAQLGPMILNGVGMAMFYAPVANVLMGSVRPREQGVASGANNALREIGGALGVAVLTAVFAARGDLGTPQAFVDGLVPALWVGAGAVAVGAIAMLATEKSPAAPGGEVVARAGTEDTAVPAGEYAPPAPAPVGGDRR</sequence>
<feature type="transmembrane region" description="Helical" evidence="9">
    <location>
        <begin position="88"/>
        <end position="108"/>
    </location>
</feature>
<feature type="transmembrane region" description="Helical" evidence="9">
    <location>
        <begin position="205"/>
        <end position="225"/>
    </location>
</feature>
<dbReference type="RefSeq" id="WP_145866846.1">
    <property type="nucleotide sequence ID" value="NZ_BNCE01000025.1"/>
</dbReference>
<feature type="domain" description="Major facilitator superfamily (MFS) profile" evidence="10">
    <location>
        <begin position="21"/>
        <end position="465"/>
    </location>
</feature>
<feature type="transmembrane region" description="Helical" evidence="9">
    <location>
        <begin position="144"/>
        <end position="163"/>
    </location>
</feature>
<dbReference type="GO" id="GO:0046677">
    <property type="term" value="P:response to antibiotic"/>
    <property type="evidence" value="ECO:0007669"/>
    <property type="project" value="UniProtKB-KW"/>
</dbReference>
<feature type="transmembrane region" description="Helical" evidence="9">
    <location>
        <begin position="367"/>
        <end position="389"/>
    </location>
</feature>
<evidence type="ECO:0000313" key="12">
    <source>
        <dbReference type="Proteomes" id="UP000316603"/>
    </source>
</evidence>
<evidence type="ECO:0000256" key="8">
    <source>
        <dbReference type="SAM" id="MobiDB-lite"/>
    </source>
</evidence>
<dbReference type="Gene3D" id="1.20.1250.20">
    <property type="entry name" value="MFS general substrate transporter like domains"/>
    <property type="match status" value="1"/>
</dbReference>
<feature type="transmembrane region" description="Helical" evidence="9">
    <location>
        <begin position="120"/>
        <end position="137"/>
    </location>
</feature>
<keyword evidence="3" id="KW-1003">Cell membrane</keyword>
<dbReference type="PROSITE" id="PS50850">
    <property type="entry name" value="MFS"/>
    <property type="match status" value="1"/>
</dbReference>
<keyword evidence="4 9" id="KW-0812">Transmembrane</keyword>
<evidence type="ECO:0000259" key="10">
    <source>
        <dbReference type="PROSITE" id="PS50850"/>
    </source>
</evidence>
<dbReference type="EMBL" id="VIWV01000001">
    <property type="protein sequence ID" value="TWF84771.1"/>
    <property type="molecule type" value="Genomic_DNA"/>
</dbReference>
<organism evidence="11 12">
    <name type="scientific">Streptomyces capillispiralis</name>
    <dbReference type="NCBI Taxonomy" id="68182"/>
    <lineage>
        <taxon>Bacteria</taxon>
        <taxon>Bacillati</taxon>
        <taxon>Actinomycetota</taxon>
        <taxon>Actinomycetes</taxon>
        <taxon>Kitasatosporales</taxon>
        <taxon>Streptomycetaceae</taxon>
        <taxon>Streptomyces</taxon>
    </lineage>
</organism>
<dbReference type="Gene3D" id="1.20.1720.10">
    <property type="entry name" value="Multidrug resistance protein D"/>
    <property type="match status" value="1"/>
</dbReference>
<dbReference type="GO" id="GO:0022857">
    <property type="term" value="F:transmembrane transporter activity"/>
    <property type="evidence" value="ECO:0007669"/>
    <property type="project" value="InterPro"/>
</dbReference>
<dbReference type="InterPro" id="IPR011701">
    <property type="entry name" value="MFS"/>
</dbReference>
<evidence type="ECO:0000256" key="6">
    <source>
        <dbReference type="ARBA" id="ARBA00023136"/>
    </source>
</evidence>
<dbReference type="PANTHER" id="PTHR42718">
    <property type="entry name" value="MAJOR FACILITATOR SUPERFAMILY MULTIDRUG TRANSPORTER MFSC"/>
    <property type="match status" value="1"/>
</dbReference>
<name>A0A561TCC7_9ACTN</name>
<evidence type="ECO:0000313" key="11">
    <source>
        <dbReference type="EMBL" id="TWF84771.1"/>
    </source>
</evidence>
<dbReference type="InterPro" id="IPR020846">
    <property type="entry name" value="MFS_dom"/>
</dbReference>
<dbReference type="InterPro" id="IPR036259">
    <property type="entry name" value="MFS_trans_sf"/>
</dbReference>
<feature type="transmembrane region" description="Helical" evidence="9">
    <location>
        <begin position="439"/>
        <end position="459"/>
    </location>
</feature>
<feature type="transmembrane region" description="Helical" evidence="9">
    <location>
        <begin position="59"/>
        <end position="76"/>
    </location>
</feature>
<accession>A0A561TCC7</accession>
<dbReference type="SUPFAM" id="SSF103473">
    <property type="entry name" value="MFS general substrate transporter"/>
    <property type="match status" value="1"/>
</dbReference>
<feature type="transmembrane region" description="Helical" evidence="9">
    <location>
        <begin position="276"/>
        <end position="300"/>
    </location>
</feature>
<keyword evidence="5 9" id="KW-1133">Transmembrane helix</keyword>
<evidence type="ECO:0000256" key="7">
    <source>
        <dbReference type="ARBA" id="ARBA00023251"/>
    </source>
</evidence>
<feature type="region of interest" description="Disordered" evidence="8">
    <location>
        <begin position="478"/>
        <end position="500"/>
    </location>
</feature>
<feature type="transmembrane region" description="Helical" evidence="9">
    <location>
        <begin position="312"/>
        <end position="330"/>
    </location>
</feature>
<evidence type="ECO:0000256" key="3">
    <source>
        <dbReference type="ARBA" id="ARBA00022475"/>
    </source>
</evidence>
<dbReference type="Pfam" id="PF07690">
    <property type="entry name" value="MFS_1"/>
    <property type="match status" value="1"/>
</dbReference>
<evidence type="ECO:0000256" key="1">
    <source>
        <dbReference type="ARBA" id="ARBA00004651"/>
    </source>
</evidence>
<keyword evidence="7" id="KW-0046">Antibiotic resistance</keyword>
<comment type="subcellular location">
    <subcellularLocation>
        <location evidence="1">Cell membrane</location>
        <topology evidence="1">Multi-pass membrane protein</topology>
    </subcellularLocation>
</comment>
<keyword evidence="2" id="KW-0813">Transport</keyword>
<evidence type="ECO:0000256" key="4">
    <source>
        <dbReference type="ARBA" id="ARBA00022692"/>
    </source>
</evidence>
<evidence type="ECO:0000256" key="5">
    <source>
        <dbReference type="ARBA" id="ARBA00022989"/>
    </source>
</evidence>
<feature type="transmembrane region" description="Helical" evidence="9">
    <location>
        <begin position="237"/>
        <end position="256"/>
    </location>
</feature>
<protein>
    <submittedName>
        <fullName evidence="11">EmrB/QacA subfamily drug resistance transporter</fullName>
    </submittedName>
</protein>
<dbReference type="PANTHER" id="PTHR42718:SF42">
    <property type="entry name" value="EXPORT PROTEIN"/>
    <property type="match status" value="1"/>
</dbReference>
<dbReference type="OrthoDB" id="7375466at2"/>
<evidence type="ECO:0000256" key="9">
    <source>
        <dbReference type="SAM" id="Phobius"/>
    </source>
</evidence>
<dbReference type="Proteomes" id="UP000316603">
    <property type="component" value="Unassembled WGS sequence"/>
</dbReference>
<feature type="transmembrane region" description="Helical" evidence="9">
    <location>
        <begin position="337"/>
        <end position="355"/>
    </location>
</feature>
<keyword evidence="6 9" id="KW-0472">Membrane</keyword>
<comment type="caution">
    <text evidence="11">The sequence shown here is derived from an EMBL/GenBank/DDBJ whole genome shotgun (WGS) entry which is preliminary data.</text>
</comment>
<dbReference type="GO" id="GO:0005886">
    <property type="term" value="C:plasma membrane"/>
    <property type="evidence" value="ECO:0007669"/>
    <property type="project" value="UniProtKB-SubCell"/>
</dbReference>
<gene>
    <name evidence="11" type="ORF">FHX78_111707</name>
</gene>